<sequence>MINILILFSLLLPLISSNHHLHSLSSIQIDPNDYPNSDLVIEKFSSTNSLRCLLQTESKYFYLDSSCQLLTRTSLKQICPLNYTLKLEFVLPHNTTIYQLIIELKYKLSFQINLTNDQSLITLPFYCNNKNQYNIHRKQKELSIGNAHIVLNKPQQQQTDEQICQFEKNPYRIKLKENELYKNFLQIKIFSSCITNPNYILASSNSKRNFEYFSLNSTTGFLSLIHSLDYETTVTWKLVIQAHDKSYIPFYTYVIIDVEDINDCLPLLSWNFPLQTIDIINDTDSFNIDIGIYESKVEQTNVIIANLIASDLDALPYNFELKINSSNLVLPFQIHGPFADSTFVLSTNQKLDREYQDKYILNLVLTDNGQPKLSSFYKLTIHILDDNDNFPIFDKSIYFVDIQENNLLNTILLQVHANDSDQDDNGRITYELTDSYNNYVTIDKQTGIIKTKVQFDYEQMKNFTFNVTAMDHPKKGQPLKTTAIVHVNIIDQNDNLPKEELQRLIAIDKHLAVFCLATYGEGDPTDNAQEFYEWLREDGRELQNLHYAVFGLGNKTYEHYNAIGKNVDKRLDELGGVRICEVGLGDDDGNIEDDFMAWTTTFWENVCQKYELVINADGSSFISMRQYKLVDGPFPPETVFTGEIGRIKSYEKQKPPFDLRNPYLAPVLASRELFEEGCLRSCLHLELDISNTRIKYEAGDHVAVFPSNDVVLVNRIGELLNANLDEVISLVNVDEDAQKKNPFPCPCSYRTALTYYLDLTSILNTQILKDIAQYATEENDKALLTLMGSYSEEGKVKYKEWVLDGYRSIVHILEDLPSLKPPLDHLCELLPRLHPRYYSISSSPKVHPTCVHVTAVIVHYETPTKRTVKGVATNCFQELYTKHHALGHGQHNKEENGCDIAGRFPIYIRKSTFRLPFKFQTPIIMIGPGTGLAPFRGFIQERHYFKTQGKPIGETILYYGCRNHAEDYLYRDELKYFVDEKVLELYVAFSRDQEEKIYVTHLLKKHGEKIWKLIKDQNASLYVCGDAKNMARDVHSILIDISQTYGEMTPERASAFVKELTQKGRYSQDVWS</sequence>
<dbReference type="InterPro" id="IPR029039">
    <property type="entry name" value="Flavoprotein-like_sf"/>
</dbReference>
<feature type="domain" description="FAD-binding FR-type" evidence="24">
    <location>
        <begin position="660"/>
        <end position="916"/>
    </location>
</feature>
<dbReference type="AlphaFoldDB" id="A0A814CIK1"/>
<dbReference type="PROSITE" id="PS00232">
    <property type="entry name" value="CADHERIN_1"/>
    <property type="match status" value="2"/>
</dbReference>
<evidence type="ECO:0000259" key="22">
    <source>
        <dbReference type="PROSITE" id="PS50268"/>
    </source>
</evidence>
<evidence type="ECO:0000256" key="18">
    <source>
        <dbReference type="ARBA" id="ARBA00023180"/>
    </source>
</evidence>
<keyword evidence="4" id="KW-1003">Cell membrane</keyword>
<dbReference type="Pfam" id="PF00028">
    <property type="entry name" value="Cadherin"/>
    <property type="match status" value="1"/>
</dbReference>
<evidence type="ECO:0000256" key="10">
    <source>
        <dbReference type="ARBA" id="ARBA00022737"/>
    </source>
</evidence>
<dbReference type="SUPFAM" id="SSF52343">
    <property type="entry name" value="Ferredoxin reductase-like, C-terminal NADP-linked domain"/>
    <property type="match status" value="1"/>
</dbReference>
<dbReference type="Gene3D" id="1.20.990.10">
    <property type="entry name" value="NADPH-cytochrome p450 Reductase, Chain A, domain 3"/>
    <property type="match status" value="1"/>
</dbReference>
<feature type="domain" description="Cadherin" evidence="22">
    <location>
        <begin position="394"/>
        <end position="499"/>
    </location>
</feature>
<organism evidence="25 26">
    <name type="scientific">Adineta steineri</name>
    <dbReference type="NCBI Taxonomy" id="433720"/>
    <lineage>
        <taxon>Eukaryota</taxon>
        <taxon>Metazoa</taxon>
        <taxon>Spiralia</taxon>
        <taxon>Gnathifera</taxon>
        <taxon>Rotifera</taxon>
        <taxon>Eurotatoria</taxon>
        <taxon>Bdelloidea</taxon>
        <taxon>Adinetida</taxon>
        <taxon>Adinetidae</taxon>
        <taxon>Adineta</taxon>
    </lineage>
</organism>
<keyword evidence="18" id="KW-0325">Glycoprotein</keyword>
<dbReference type="Pfam" id="PF00667">
    <property type="entry name" value="FAD_binding_1"/>
    <property type="match status" value="1"/>
</dbReference>
<dbReference type="InterPro" id="IPR008254">
    <property type="entry name" value="Flavodoxin/NO_synth"/>
</dbReference>
<comment type="cofactor">
    <cofactor evidence="2">
        <name>FAD</name>
        <dbReference type="ChEBI" id="CHEBI:57692"/>
    </cofactor>
</comment>
<dbReference type="CDD" id="cd06204">
    <property type="entry name" value="CYPOR"/>
    <property type="match status" value="1"/>
</dbReference>
<dbReference type="PRINTS" id="PR00369">
    <property type="entry name" value="FLAVODOXIN"/>
</dbReference>
<evidence type="ECO:0000256" key="8">
    <source>
        <dbReference type="ARBA" id="ARBA00022723"/>
    </source>
</evidence>
<evidence type="ECO:0000256" key="1">
    <source>
        <dbReference type="ARBA" id="ARBA00001917"/>
    </source>
</evidence>
<evidence type="ECO:0000256" key="13">
    <source>
        <dbReference type="ARBA" id="ARBA00022857"/>
    </source>
</evidence>
<keyword evidence="10" id="KW-0677">Repeat</keyword>
<comment type="caution">
    <text evidence="25">The sequence shown here is derived from an EMBL/GenBank/DDBJ whole genome shotgun (WGS) entry which is preliminary data.</text>
</comment>
<keyword evidence="11" id="KW-0274">FAD</keyword>
<dbReference type="PRINTS" id="PR00205">
    <property type="entry name" value="CADHERIN"/>
</dbReference>
<dbReference type="Gene3D" id="2.60.40.60">
    <property type="entry name" value="Cadherins"/>
    <property type="match status" value="3"/>
</dbReference>
<dbReference type="EC" id="1.6.2.4" evidence="19"/>
<dbReference type="Pfam" id="PF00175">
    <property type="entry name" value="NAD_binding_1"/>
    <property type="match status" value="1"/>
</dbReference>
<evidence type="ECO:0000256" key="19">
    <source>
        <dbReference type="ARBA" id="ARBA00023797"/>
    </source>
</evidence>
<dbReference type="Gene3D" id="2.40.30.10">
    <property type="entry name" value="Translation factors"/>
    <property type="match status" value="1"/>
</dbReference>
<dbReference type="GO" id="GO:0010181">
    <property type="term" value="F:FMN binding"/>
    <property type="evidence" value="ECO:0007669"/>
    <property type="project" value="InterPro"/>
</dbReference>
<feature type="chain" id="PRO_5033040824" description="NADPH--hemoprotein reductase" evidence="21">
    <location>
        <begin position="18"/>
        <end position="1072"/>
    </location>
</feature>
<keyword evidence="9 21" id="KW-0732">Signal</keyword>
<dbReference type="SMART" id="SM00112">
    <property type="entry name" value="CA"/>
    <property type="match status" value="3"/>
</dbReference>
<evidence type="ECO:0000256" key="9">
    <source>
        <dbReference type="ARBA" id="ARBA00022729"/>
    </source>
</evidence>
<dbReference type="Gene3D" id="3.40.50.360">
    <property type="match status" value="1"/>
</dbReference>
<comment type="cofactor">
    <cofactor evidence="1">
        <name>FMN</name>
        <dbReference type="ChEBI" id="CHEBI:58210"/>
    </cofactor>
</comment>
<keyword evidence="7" id="KW-0812">Transmembrane</keyword>
<dbReference type="FunFam" id="3.40.50.80:FF:000001">
    <property type="entry name" value="NADPH--cytochrome P450 reductase 1"/>
    <property type="match status" value="1"/>
</dbReference>
<accession>A0A814CIK1</accession>
<dbReference type="GO" id="GO:0009725">
    <property type="term" value="P:response to hormone"/>
    <property type="evidence" value="ECO:0007669"/>
    <property type="project" value="TreeGrafter"/>
</dbReference>
<evidence type="ECO:0000256" key="11">
    <source>
        <dbReference type="ARBA" id="ARBA00022827"/>
    </source>
</evidence>
<dbReference type="GO" id="GO:0007156">
    <property type="term" value="P:homophilic cell adhesion via plasma membrane adhesion molecules"/>
    <property type="evidence" value="ECO:0007669"/>
    <property type="project" value="InterPro"/>
</dbReference>
<dbReference type="Proteomes" id="UP000663845">
    <property type="component" value="Unassembled WGS sequence"/>
</dbReference>
<dbReference type="FunFam" id="2.60.40.60:FF:000123">
    <property type="entry name" value="Protocadherin beta 4"/>
    <property type="match status" value="1"/>
</dbReference>
<evidence type="ECO:0000256" key="21">
    <source>
        <dbReference type="SAM" id="SignalP"/>
    </source>
</evidence>
<evidence type="ECO:0000256" key="3">
    <source>
        <dbReference type="ARBA" id="ARBA00004251"/>
    </source>
</evidence>
<proteinExistence type="predicted"/>
<dbReference type="GO" id="GO:0005829">
    <property type="term" value="C:cytosol"/>
    <property type="evidence" value="ECO:0007669"/>
    <property type="project" value="TreeGrafter"/>
</dbReference>
<evidence type="ECO:0000256" key="4">
    <source>
        <dbReference type="ARBA" id="ARBA00022475"/>
    </source>
</evidence>
<dbReference type="PROSITE" id="PS50268">
    <property type="entry name" value="CADHERIN_2"/>
    <property type="match status" value="3"/>
</dbReference>
<evidence type="ECO:0000256" key="17">
    <source>
        <dbReference type="ARBA" id="ARBA00023136"/>
    </source>
</evidence>
<gene>
    <name evidence="25" type="ORF">JYZ213_LOCUS12714</name>
</gene>
<dbReference type="InterPro" id="IPR017938">
    <property type="entry name" value="Riboflavin_synthase-like_b-brl"/>
</dbReference>
<dbReference type="PROSITE" id="PS51384">
    <property type="entry name" value="FAD_FR"/>
    <property type="match status" value="1"/>
</dbReference>
<dbReference type="InterPro" id="IPR002126">
    <property type="entry name" value="Cadherin-like_dom"/>
</dbReference>
<dbReference type="GO" id="GO:0005886">
    <property type="term" value="C:plasma membrane"/>
    <property type="evidence" value="ECO:0007669"/>
    <property type="project" value="UniProtKB-SubCell"/>
</dbReference>
<dbReference type="InterPro" id="IPR001094">
    <property type="entry name" value="Flavdoxin-like"/>
</dbReference>
<keyword evidence="15" id="KW-1133">Transmembrane helix</keyword>
<evidence type="ECO:0000256" key="14">
    <source>
        <dbReference type="ARBA" id="ARBA00022889"/>
    </source>
</evidence>
<feature type="domain" description="Cadherin" evidence="22">
    <location>
        <begin position="284"/>
        <end position="393"/>
    </location>
</feature>
<dbReference type="PANTHER" id="PTHR19384">
    <property type="entry name" value="NITRIC OXIDE SYNTHASE-RELATED"/>
    <property type="match status" value="1"/>
</dbReference>
<dbReference type="GO" id="GO:0050660">
    <property type="term" value="F:flavin adenine dinucleotide binding"/>
    <property type="evidence" value="ECO:0007669"/>
    <property type="project" value="TreeGrafter"/>
</dbReference>
<evidence type="ECO:0000313" key="26">
    <source>
        <dbReference type="Proteomes" id="UP000663845"/>
    </source>
</evidence>
<dbReference type="InterPro" id="IPR020894">
    <property type="entry name" value="Cadherin_CS"/>
</dbReference>
<feature type="domain" description="Cadherin" evidence="22">
    <location>
        <begin position="199"/>
        <end position="268"/>
    </location>
</feature>
<dbReference type="PANTHER" id="PTHR19384:SF17">
    <property type="entry name" value="NADPH--CYTOCHROME P450 REDUCTASE"/>
    <property type="match status" value="1"/>
</dbReference>
<dbReference type="InterPro" id="IPR001709">
    <property type="entry name" value="Flavoprot_Pyr_Nucl_cyt_Rdtase"/>
</dbReference>
<comment type="subcellular location">
    <subcellularLocation>
        <location evidence="3">Cell membrane</location>
        <topology evidence="3">Single-pass type I membrane protein</topology>
    </subcellularLocation>
</comment>
<feature type="domain" description="Flavodoxin-like" evidence="23">
    <location>
        <begin position="438"/>
        <end position="603"/>
    </location>
</feature>
<dbReference type="Pfam" id="PF00258">
    <property type="entry name" value="Flavodoxin_1"/>
    <property type="match status" value="1"/>
</dbReference>
<evidence type="ECO:0000313" key="25">
    <source>
        <dbReference type="EMBL" id="CAF0940724.1"/>
    </source>
</evidence>
<name>A0A814CIK1_9BILA</name>
<feature type="signal peptide" evidence="21">
    <location>
        <begin position="1"/>
        <end position="17"/>
    </location>
</feature>
<dbReference type="GO" id="GO:0003958">
    <property type="term" value="F:NADPH-hemoprotein reductase activity"/>
    <property type="evidence" value="ECO:0007669"/>
    <property type="project" value="UniProtKB-EC"/>
</dbReference>
<dbReference type="SUPFAM" id="SSF63380">
    <property type="entry name" value="Riboflavin synthase domain-like"/>
    <property type="match status" value="1"/>
</dbReference>
<dbReference type="InterPro" id="IPR015919">
    <property type="entry name" value="Cadherin-like_sf"/>
</dbReference>
<evidence type="ECO:0000259" key="23">
    <source>
        <dbReference type="PROSITE" id="PS50902"/>
    </source>
</evidence>
<keyword evidence="5" id="KW-0285">Flavoprotein</keyword>
<reference evidence="25" key="1">
    <citation type="submission" date="2021-02" db="EMBL/GenBank/DDBJ databases">
        <authorList>
            <person name="Nowell W R."/>
        </authorList>
    </citation>
    <scope>NUCLEOTIDE SEQUENCE</scope>
</reference>
<keyword evidence="16" id="KW-0560">Oxidoreductase</keyword>
<dbReference type="Gene3D" id="3.40.50.80">
    <property type="entry name" value="Nucleotide-binding domain of ferredoxin-NADP reductase (FNR) module"/>
    <property type="match status" value="1"/>
</dbReference>
<dbReference type="CDD" id="cd11304">
    <property type="entry name" value="Cadherin_repeat"/>
    <property type="match status" value="3"/>
</dbReference>
<evidence type="ECO:0000256" key="12">
    <source>
        <dbReference type="ARBA" id="ARBA00022837"/>
    </source>
</evidence>
<dbReference type="GO" id="GO:0005509">
    <property type="term" value="F:calcium ion binding"/>
    <property type="evidence" value="ECO:0007669"/>
    <property type="project" value="UniProtKB-UniRule"/>
</dbReference>
<protein>
    <recommendedName>
        <fullName evidence="19">NADPH--hemoprotein reductase</fullName>
        <ecNumber evidence="19">1.6.2.4</ecNumber>
    </recommendedName>
</protein>
<keyword evidence="12 20" id="KW-0106">Calcium</keyword>
<keyword evidence="8" id="KW-0479">Metal-binding</keyword>
<dbReference type="InterPro" id="IPR003097">
    <property type="entry name" value="CysJ-like_FAD-binding"/>
</dbReference>
<evidence type="ECO:0000256" key="16">
    <source>
        <dbReference type="ARBA" id="ARBA00023002"/>
    </source>
</evidence>
<dbReference type="InterPro" id="IPR039261">
    <property type="entry name" value="FNR_nucleotide-bd"/>
</dbReference>
<evidence type="ECO:0000256" key="7">
    <source>
        <dbReference type="ARBA" id="ARBA00022692"/>
    </source>
</evidence>
<evidence type="ECO:0000256" key="5">
    <source>
        <dbReference type="ARBA" id="ARBA00022630"/>
    </source>
</evidence>
<keyword evidence="6" id="KW-0288">FMN</keyword>
<keyword evidence="13" id="KW-0521">NADP</keyword>
<evidence type="ECO:0000256" key="15">
    <source>
        <dbReference type="ARBA" id="ARBA00022989"/>
    </source>
</evidence>
<dbReference type="EMBL" id="CAJNOG010000099">
    <property type="protein sequence ID" value="CAF0940724.1"/>
    <property type="molecule type" value="Genomic_DNA"/>
</dbReference>
<dbReference type="InterPro" id="IPR017927">
    <property type="entry name" value="FAD-bd_FR_type"/>
</dbReference>
<dbReference type="FunFam" id="1.20.990.10:FF:000001">
    <property type="entry name" value="NADPH--cytochrome P450 reductase"/>
    <property type="match status" value="1"/>
</dbReference>
<evidence type="ECO:0000256" key="20">
    <source>
        <dbReference type="PROSITE-ProRule" id="PRU00043"/>
    </source>
</evidence>
<evidence type="ECO:0000259" key="24">
    <source>
        <dbReference type="PROSITE" id="PS51384"/>
    </source>
</evidence>
<keyword evidence="14" id="KW-0130">Cell adhesion</keyword>
<keyword evidence="17" id="KW-0472">Membrane</keyword>
<dbReference type="PRINTS" id="PR00371">
    <property type="entry name" value="FPNCR"/>
</dbReference>
<dbReference type="SUPFAM" id="SSF49313">
    <property type="entry name" value="Cadherin-like"/>
    <property type="match status" value="3"/>
</dbReference>
<dbReference type="InterPro" id="IPR023173">
    <property type="entry name" value="NADPH_Cyt_P450_Rdtase_alpha"/>
</dbReference>
<evidence type="ECO:0000256" key="2">
    <source>
        <dbReference type="ARBA" id="ARBA00001974"/>
    </source>
</evidence>
<dbReference type="SUPFAM" id="SSF52218">
    <property type="entry name" value="Flavoproteins"/>
    <property type="match status" value="1"/>
</dbReference>
<dbReference type="InterPro" id="IPR001433">
    <property type="entry name" value="OxRdtase_FAD/NAD-bd"/>
</dbReference>
<dbReference type="PROSITE" id="PS50902">
    <property type="entry name" value="FLAVODOXIN_LIKE"/>
    <property type="match status" value="1"/>
</dbReference>
<evidence type="ECO:0000256" key="6">
    <source>
        <dbReference type="ARBA" id="ARBA00022643"/>
    </source>
</evidence>